<dbReference type="InterPro" id="IPR000157">
    <property type="entry name" value="TIR_dom"/>
</dbReference>
<comment type="caution">
    <text evidence="4">The sequence shown here is derived from an EMBL/GenBank/DDBJ whole genome shotgun (WGS) entry which is preliminary data.</text>
</comment>
<feature type="domain" description="TIR" evidence="3">
    <location>
        <begin position="25"/>
        <end position="132"/>
    </location>
</feature>
<dbReference type="SUPFAM" id="SSF52206">
    <property type="entry name" value="Hypothetical protein MTH538"/>
    <property type="match status" value="1"/>
</dbReference>
<dbReference type="InterPro" id="IPR015032">
    <property type="entry name" value="ThsB__TIR-like_domain"/>
</dbReference>
<accession>A0A937XFS9</accession>
<proteinExistence type="predicted"/>
<evidence type="ECO:0000259" key="3">
    <source>
        <dbReference type="Pfam" id="PF13676"/>
    </source>
</evidence>
<evidence type="ECO:0000313" key="5">
    <source>
        <dbReference type="Proteomes" id="UP000779900"/>
    </source>
</evidence>
<dbReference type="Gene3D" id="3.40.50.10140">
    <property type="entry name" value="Toll/interleukin-1 receptor homology (TIR) domain"/>
    <property type="match status" value="1"/>
</dbReference>
<dbReference type="Proteomes" id="UP000779900">
    <property type="component" value="Unassembled WGS sequence"/>
</dbReference>
<evidence type="ECO:0000313" key="4">
    <source>
        <dbReference type="EMBL" id="MBM3331261.1"/>
    </source>
</evidence>
<dbReference type="InterPro" id="IPR035897">
    <property type="entry name" value="Toll_tir_struct_dom_sf"/>
</dbReference>
<dbReference type="AlphaFoldDB" id="A0A937XFS9"/>
<feature type="region of interest" description="Disordered" evidence="1">
    <location>
        <begin position="149"/>
        <end position="173"/>
    </location>
</feature>
<dbReference type="Gene3D" id="3.40.50.11200">
    <property type="match status" value="1"/>
</dbReference>
<dbReference type="SUPFAM" id="SSF52200">
    <property type="entry name" value="Toll/Interleukin receptor TIR domain"/>
    <property type="match status" value="1"/>
</dbReference>
<feature type="domain" description="Thoeris protein ThsB TIR-like" evidence="2">
    <location>
        <begin position="181"/>
        <end position="275"/>
    </location>
</feature>
<name>A0A937XFS9_UNCW3</name>
<organism evidence="4 5">
    <name type="scientific">candidate division WOR-3 bacterium</name>
    <dbReference type="NCBI Taxonomy" id="2052148"/>
    <lineage>
        <taxon>Bacteria</taxon>
        <taxon>Bacteria division WOR-3</taxon>
    </lineage>
</organism>
<dbReference type="Pfam" id="PF08937">
    <property type="entry name" value="ThsB_TIR"/>
    <property type="match status" value="1"/>
</dbReference>
<dbReference type="EMBL" id="VGIR01000024">
    <property type="protein sequence ID" value="MBM3331261.1"/>
    <property type="molecule type" value="Genomic_DNA"/>
</dbReference>
<evidence type="ECO:0000256" key="1">
    <source>
        <dbReference type="SAM" id="MobiDB-lite"/>
    </source>
</evidence>
<sequence>MNPDTPRVVRKVPDQPHILIANCFQDLEFARKLTMALRRDRVSPYVDVGEMTPSDSLLRRLASATRPIDCVVPVISMPLLAHNWVGRELPELLKGEVNGRQVRICPVKVDNCSLPPGLRGRFVVDFYTLGWNQAYGAIKAAIQGRAGAERPVQKQPAAGPARSAPVAKDVTPTSPNRKQLYLSFDHENDGYYREVLDTWSKMPGFASFWVNDQPPAVPVDSEAAEPIKQALARRIGAAGGLLCVVGQNSSTSGWMEWEIRKADELGKRLIAVRVNRDFAFPELLSDLGATCAMSFTFEGIRRAIDEAYGGLAQE</sequence>
<reference evidence="4" key="1">
    <citation type="submission" date="2019-03" db="EMBL/GenBank/DDBJ databases">
        <title>Lake Tanganyika Metagenome-Assembled Genomes (MAGs).</title>
        <authorList>
            <person name="Tran P."/>
        </authorList>
    </citation>
    <scope>NUCLEOTIDE SEQUENCE</scope>
    <source>
        <strain evidence="4">K_DeepCast_150m_m2_040</strain>
    </source>
</reference>
<dbReference type="GO" id="GO:0007165">
    <property type="term" value="P:signal transduction"/>
    <property type="evidence" value="ECO:0007669"/>
    <property type="project" value="InterPro"/>
</dbReference>
<gene>
    <name evidence="4" type="ORF">FJY68_05325</name>
</gene>
<dbReference type="Pfam" id="PF13676">
    <property type="entry name" value="TIR_2"/>
    <property type="match status" value="1"/>
</dbReference>
<dbReference type="InterPro" id="IPR036490">
    <property type="entry name" value="ThsB_TIR-like_sf"/>
</dbReference>
<protein>
    <submittedName>
        <fullName evidence="4">TIR domain-containing protein</fullName>
    </submittedName>
</protein>
<evidence type="ECO:0000259" key="2">
    <source>
        <dbReference type="Pfam" id="PF08937"/>
    </source>
</evidence>